<protein>
    <submittedName>
        <fullName evidence="1">Uncharacterized protein</fullName>
    </submittedName>
</protein>
<reference evidence="1" key="2">
    <citation type="journal article" date="2015" name="Fish Shellfish Immunol.">
        <title>Early steps in the European eel (Anguilla anguilla)-Vibrio vulnificus interaction in the gills: Role of the RtxA13 toxin.</title>
        <authorList>
            <person name="Callol A."/>
            <person name="Pajuelo D."/>
            <person name="Ebbesson L."/>
            <person name="Teles M."/>
            <person name="MacKenzie S."/>
            <person name="Amaro C."/>
        </authorList>
    </citation>
    <scope>NUCLEOTIDE SEQUENCE</scope>
</reference>
<organism evidence="1">
    <name type="scientific">Anguilla anguilla</name>
    <name type="common">European freshwater eel</name>
    <name type="synonym">Muraena anguilla</name>
    <dbReference type="NCBI Taxonomy" id="7936"/>
    <lineage>
        <taxon>Eukaryota</taxon>
        <taxon>Metazoa</taxon>
        <taxon>Chordata</taxon>
        <taxon>Craniata</taxon>
        <taxon>Vertebrata</taxon>
        <taxon>Euteleostomi</taxon>
        <taxon>Actinopterygii</taxon>
        <taxon>Neopterygii</taxon>
        <taxon>Teleostei</taxon>
        <taxon>Anguilliformes</taxon>
        <taxon>Anguillidae</taxon>
        <taxon>Anguilla</taxon>
    </lineage>
</organism>
<evidence type="ECO:0000313" key="1">
    <source>
        <dbReference type="EMBL" id="JAH10484.1"/>
    </source>
</evidence>
<dbReference type="EMBL" id="GBXM01098093">
    <property type="protein sequence ID" value="JAH10484.1"/>
    <property type="molecule type" value="Transcribed_RNA"/>
</dbReference>
<reference evidence="1" key="1">
    <citation type="submission" date="2014-11" db="EMBL/GenBank/DDBJ databases">
        <authorList>
            <person name="Amaro Gonzalez C."/>
        </authorList>
    </citation>
    <scope>NUCLEOTIDE SEQUENCE</scope>
</reference>
<name>A0A0E9Q156_ANGAN</name>
<dbReference type="AlphaFoldDB" id="A0A0E9Q156"/>
<accession>A0A0E9Q156</accession>
<proteinExistence type="predicted"/>
<sequence length="19" mass="2374">MAYSKIEFYSNKNLYFVKQ</sequence>